<protein>
    <submittedName>
        <fullName evidence="1">Uncharacterized protein</fullName>
    </submittedName>
</protein>
<gene>
    <name evidence="1" type="ORF">Cocul_02054</name>
</gene>
<proteinExistence type="predicted"/>
<evidence type="ECO:0000313" key="2">
    <source>
        <dbReference type="Proteomes" id="UP000050517"/>
    </source>
</evidence>
<comment type="caution">
    <text evidence="1">The sequence shown here is derived from an EMBL/GenBank/DDBJ whole genome shotgun (WGS) entry which is preliminary data.</text>
</comment>
<dbReference type="PATRIC" id="fig|1544416.3.peg.2049"/>
<reference evidence="1 2" key="1">
    <citation type="submission" date="2015-10" db="EMBL/GenBank/DDBJ databases">
        <title>Corynebacteirum lowii and Corynebacterium oculi species nova, derived from human clinical disease and and emended description of Corynebacterium mastiditis.</title>
        <authorList>
            <person name="Bernard K."/>
            <person name="Pacheco A.L."/>
            <person name="Mcdougall C."/>
            <person name="Burtx T."/>
            <person name="Weibe D."/>
            <person name="Tyler S."/>
            <person name="Olson A.B."/>
            <person name="Cnockaert M."/>
            <person name="Eguchi H."/>
            <person name="Kuwahara T."/>
            <person name="Nakayama-Imaohji H."/>
            <person name="Boudewijins M."/>
            <person name="Van Hoecke F."/>
            <person name="Bernier A.-M."/>
            <person name="Vandamme P."/>
        </authorList>
    </citation>
    <scope>NUCLEOTIDE SEQUENCE [LARGE SCALE GENOMIC DNA]</scope>
    <source>
        <strain evidence="1 2">NML 130210</strain>
    </source>
</reference>
<accession>A0A0N8VZ71</accession>
<organism evidence="1 2">
    <name type="scientific">Corynebacterium oculi</name>
    <dbReference type="NCBI Taxonomy" id="1544416"/>
    <lineage>
        <taxon>Bacteria</taxon>
        <taxon>Bacillati</taxon>
        <taxon>Actinomycetota</taxon>
        <taxon>Actinomycetes</taxon>
        <taxon>Mycobacteriales</taxon>
        <taxon>Corynebacteriaceae</taxon>
        <taxon>Corynebacterium</taxon>
    </lineage>
</organism>
<evidence type="ECO:0000313" key="1">
    <source>
        <dbReference type="EMBL" id="KQB83082.1"/>
    </source>
</evidence>
<keyword evidence="2" id="KW-1185">Reference proteome</keyword>
<name>A0A0N8VZ71_9CORY</name>
<sequence length="35" mass="4002">MALSNKRSRRESSGLYSSVIAGYIRDGISWLIDLW</sequence>
<dbReference type="Proteomes" id="UP000050517">
    <property type="component" value="Unassembled WGS sequence"/>
</dbReference>
<dbReference type="EMBL" id="LKST01000004">
    <property type="protein sequence ID" value="KQB83082.1"/>
    <property type="molecule type" value="Genomic_DNA"/>
</dbReference>
<dbReference type="AlphaFoldDB" id="A0A0N8VZ71"/>